<protein>
    <submittedName>
        <fullName evidence="1">Uncharacterized protein</fullName>
    </submittedName>
</protein>
<organism evidence="1 2">
    <name type="scientific">Metabacillus malikii</name>
    <dbReference type="NCBI Taxonomy" id="1504265"/>
    <lineage>
        <taxon>Bacteria</taxon>
        <taxon>Bacillati</taxon>
        <taxon>Bacillota</taxon>
        <taxon>Bacilli</taxon>
        <taxon>Bacillales</taxon>
        <taxon>Bacillaceae</taxon>
        <taxon>Metabacillus</taxon>
    </lineage>
</organism>
<proteinExistence type="predicted"/>
<sequence length="198" mass="23011">MDMRKNLRFYKPFSIDTIVANLLEPLTKSINLLDTAKLPFEVDEEQAYLITSKDENGSIKHQLQLSYLSKTEYDDIGNFYIVSITEVDENPLKGHQILEKRDSIGNELKTYNLTNTLPIYQQIITTNSALLYKYYDYDIDNKKVVTVGTSANELYTYYNGAIYHIGYSINDEKANPEFHNEMLQLTREFILADTHHDM</sequence>
<comment type="caution">
    <text evidence="1">The sequence shown here is derived from an EMBL/GenBank/DDBJ whole genome shotgun (WGS) entry which is preliminary data.</text>
</comment>
<dbReference type="Proteomes" id="UP001234495">
    <property type="component" value="Unassembled WGS sequence"/>
</dbReference>
<reference evidence="1 2" key="1">
    <citation type="submission" date="2023-07" db="EMBL/GenBank/DDBJ databases">
        <title>Genomic Encyclopedia of Type Strains, Phase IV (KMG-IV): sequencing the most valuable type-strain genomes for metagenomic binning, comparative biology and taxonomic classification.</title>
        <authorList>
            <person name="Goeker M."/>
        </authorList>
    </citation>
    <scope>NUCLEOTIDE SEQUENCE [LARGE SCALE GENOMIC DNA]</scope>
    <source>
        <strain evidence="1 2">DSM 29005</strain>
    </source>
</reference>
<dbReference type="EMBL" id="JAUSUD010000004">
    <property type="protein sequence ID" value="MDQ0230199.1"/>
    <property type="molecule type" value="Genomic_DNA"/>
</dbReference>
<evidence type="ECO:0000313" key="1">
    <source>
        <dbReference type="EMBL" id="MDQ0230199.1"/>
    </source>
</evidence>
<gene>
    <name evidence="1" type="ORF">J2S19_001451</name>
</gene>
<keyword evidence="2" id="KW-1185">Reference proteome</keyword>
<accession>A0ABT9ZD65</accession>
<name>A0ABT9ZD65_9BACI</name>
<evidence type="ECO:0000313" key="2">
    <source>
        <dbReference type="Proteomes" id="UP001234495"/>
    </source>
</evidence>